<dbReference type="CDD" id="cd02440">
    <property type="entry name" value="AdoMet_MTases"/>
    <property type="match status" value="1"/>
</dbReference>
<dbReference type="PATRIC" id="fig|29311.18.peg.1011"/>
<evidence type="ECO:0000256" key="4">
    <source>
        <dbReference type="PIRSR" id="PIRSR005739-1"/>
    </source>
</evidence>
<comment type="caution">
    <text evidence="7">The sequence shown here is derived from an EMBL/GenBank/DDBJ whole genome shotgun (WGS) entry which is preliminary data.</text>
</comment>
<dbReference type="InterPro" id="IPR036388">
    <property type="entry name" value="WH-like_DNA-bd_sf"/>
</dbReference>
<dbReference type="GO" id="GO:0008171">
    <property type="term" value="F:O-methyltransferase activity"/>
    <property type="evidence" value="ECO:0007669"/>
    <property type="project" value="InterPro"/>
</dbReference>
<dbReference type="Gene3D" id="1.10.287.1350">
    <property type="match status" value="1"/>
</dbReference>
<dbReference type="Gene3D" id="1.10.10.10">
    <property type="entry name" value="Winged helix-like DNA-binding domain superfamily/Winged helix DNA-binding domain"/>
    <property type="match status" value="1"/>
</dbReference>
<dbReference type="Pfam" id="PF00891">
    <property type="entry name" value="Methyltransf_2"/>
    <property type="match status" value="1"/>
</dbReference>
<feature type="active site" description="Proton acceptor" evidence="4">
    <location>
        <position position="259"/>
    </location>
</feature>
<name>A0A0I9TIW5_9MYCO</name>
<evidence type="ECO:0000259" key="6">
    <source>
        <dbReference type="Pfam" id="PF08100"/>
    </source>
</evidence>
<keyword evidence="2 7" id="KW-0808">Transferase</keyword>
<reference evidence="7 8" key="1">
    <citation type="submission" date="2015-05" db="EMBL/GenBank/DDBJ databases">
        <title>Genome sequence of Mycobacterium haemophilum.</title>
        <authorList>
            <person name="Greninger A.L."/>
            <person name="Cunningham G."/>
            <person name="Miller S."/>
        </authorList>
    </citation>
    <scope>NUCLEOTIDE SEQUENCE [LARGE SCALE GENOMIC DNA]</scope>
    <source>
        <strain evidence="8">UC1</strain>
    </source>
</reference>
<dbReference type="InterPro" id="IPR001077">
    <property type="entry name" value="COMT_C"/>
</dbReference>
<dbReference type="SUPFAM" id="SSF53335">
    <property type="entry name" value="S-adenosyl-L-methionine-dependent methyltransferases"/>
    <property type="match status" value="1"/>
</dbReference>
<dbReference type="Gene3D" id="3.40.50.150">
    <property type="entry name" value="Vaccinia Virus protein VP39"/>
    <property type="match status" value="1"/>
</dbReference>
<dbReference type="PROSITE" id="PS51683">
    <property type="entry name" value="SAM_OMT_II"/>
    <property type="match status" value="1"/>
</dbReference>
<evidence type="ECO:0000259" key="5">
    <source>
        <dbReference type="Pfam" id="PF00891"/>
    </source>
</evidence>
<dbReference type="InterPro" id="IPR029063">
    <property type="entry name" value="SAM-dependent_MTases_sf"/>
</dbReference>
<dbReference type="EMBL" id="LDPR01000011">
    <property type="protein sequence ID" value="KLO36038.1"/>
    <property type="molecule type" value="Genomic_DNA"/>
</dbReference>
<evidence type="ECO:0000256" key="2">
    <source>
        <dbReference type="ARBA" id="ARBA00022679"/>
    </source>
</evidence>
<dbReference type="InterPro" id="IPR012967">
    <property type="entry name" value="COMT_dimerisation"/>
</dbReference>
<accession>A0A0I9TIW5</accession>
<dbReference type="PIRSF" id="PIRSF005739">
    <property type="entry name" value="O-mtase"/>
    <property type="match status" value="1"/>
</dbReference>
<dbReference type="STRING" id="1202450.B586_14340"/>
<keyword evidence="8" id="KW-1185">Reference proteome</keyword>
<evidence type="ECO:0000256" key="3">
    <source>
        <dbReference type="ARBA" id="ARBA00022691"/>
    </source>
</evidence>
<feature type="domain" description="O-methyltransferase C-terminal" evidence="5">
    <location>
        <begin position="123"/>
        <end position="330"/>
    </location>
</feature>
<protein>
    <submittedName>
        <fullName evidence="7">Hydroxyneurosporene methyltransferase</fullName>
    </submittedName>
</protein>
<dbReference type="PANTHER" id="PTHR43712:SF2">
    <property type="entry name" value="O-METHYLTRANSFERASE CICE"/>
    <property type="match status" value="1"/>
</dbReference>
<dbReference type="InterPro" id="IPR036390">
    <property type="entry name" value="WH_DNA-bd_sf"/>
</dbReference>
<dbReference type="Proteomes" id="UP000036334">
    <property type="component" value="Unassembled WGS sequence"/>
</dbReference>
<evidence type="ECO:0000313" key="7">
    <source>
        <dbReference type="EMBL" id="KLO36038.1"/>
    </source>
</evidence>
<sequence length="349" mass="37384">MPPTLRTQMTSLDRQIAPPAEAMQELILAAWVSQGITAVADLGVADALAGGPLPIDELAGKVGANPDALARLLRALISSGIFAQRDDGRYELTPMADLLRTDAPASMRAITRFVGAPQHREHWSQLTNAIKTGTSVVAALRGKSFFEYLGDEPEFGQIFNDGMTGMSGMSIGPVINAYDFTRFGTVVDVAGGHGRLLAAILASAPDAHGVLYDLPEVIAGATPLLQEMRVAERVRLAEGSFFDGVPAGADAYVLKHIIHDWDDDASVRILRNVRSASAPGTTLLLVETVIPEDNSPSVAKWTDIEMLIINDGRERTAGEYRSLFDDAGFEMIGVIDTASRFNIIEGRAV</sequence>
<keyword evidence="1 7" id="KW-0489">Methyltransferase</keyword>
<dbReference type="PANTHER" id="PTHR43712">
    <property type="entry name" value="PUTATIVE (AFU_ORTHOLOGUE AFUA_4G14580)-RELATED"/>
    <property type="match status" value="1"/>
</dbReference>
<gene>
    <name evidence="7" type="ORF">ABH38_14175</name>
</gene>
<feature type="domain" description="O-methyltransferase dimerisation" evidence="6">
    <location>
        <begin position="25"/>
        <end position="100"/>
    </location>
</feature>
<proteinExistence type="predicted"/>
<dbReference type="GO" id="GO:0032259">
    <property type="term" value="P:methylation"/>
    <property type="evidence" value="ECO:0007669"/>
    <property type="project" value="UniProtKB-KW"/>
</dbReference>
<keyword evidence="3" id="KW-0949">S-adenosyl-L-methionine</keyword>
<dbReference type="Pfam" id="PF08100">
    <property type="entry name" value="Dimerisation"/>
    <property type="match status" value="1"/>
</dbReference>
<organism evidence="7 8">
    <name type="scientific">Mycobacterium haemophilum</name>
    <dbReference type="NCBI Taxonomy" id="29311"/>
    <lineage>
        <taxon>Bacteria</taxon>
        <taxon>Bacillati</taxon>
        <taxon>Actinomycetota</taxon>
        <taxon>Actinomycetes</taxon>
        <taxon>Mycobacteriales</taxon>
        <taxon>Mycobacteriaceae</taxon>
        <taxon>Mycobacterium</taxon>
    </lineage>
</organism>
<dbReference type="InterPro" id="IPR016461">
    <property type="entry name" value="COMT-like"/>
</dbReference>
<evidence type="ECO:0000313" key="8">
    <source>
        <dbReference type="Proteomes" id="UP000036334"/>
    </source>
</evidence>
<dbReference type="AlphaFoldDB" id="A0A0I9TIW5"/>
<dbReference type="GO" id="GO:0046983">
    <property type="term" value="F:protein dimerization activity"/>
    <property type="evidence" value="ECO:0007669"/>
    <property type="project" value="InterPro"/>
</dbReference>
<evidence type="ECO:0000256" key="1">
    <source>
        <dbReference type="ARBA" id="ARBA00022603"/>
    </source>
</evidence>
<dbReference type="SUPFAM" id="SSF46785">
    <property type="entry name" value="Winged helix' DNA-binding domain"/>
    <property type="match status" value="1"/>
</dbReference>